<dbReference type="EMBL" id="NKHU02000008">
    <property type="protein sequence ID" value="RHZ67142.1"/>
    <property type="molecule type" value="Genomic_DNA"/>
</dbReference>
<keyword evidence="1" id="KW-0472">Membrane</keyword>
<proteinExistence type="predicted"/>
<name>A0A397HVV3_ASPTH</name>
<feature type="transmembrane region" description="Helical" evidence="1">
    <location>
        <begin position="129"/>
        <end position="147"/>
    </location>
</feature>
<evidence type="ECO:0000313" key="2">
    <source>
        <dbReference type="EMBL" id="RHZ67142.1"/>
    </source>
</evidence>
<feature type="transmembrane region" description="Helical" evidence="1">
    <location>
        <begin position="6"/>
        <end position="39"/>
    </location>
</feature>
<organism evidence="2 3">
    <name type="scientific">Aspergillus thermomutatus</name>
    <name type="common">Neosartorya pseudofischeri</name>
    <dbReference type="NCBI Taxonomy" id="41047"/>
    <lineage>
        <taxon>Eukaryota</taxon>
        <taxon>Fungi</taxon>
        <taxon>Dikarya</taxon>
        <taxon>Ascomycota</taxon>
        <taxon>Pezizomycotina</taxon>
        <taxon>Eurotiomycetes</taxon>
        <taxon>Eurotiomycetidae</taxon>
        <taxon>Eurotiales</taxon>
        <taxon>Aspergillaceae</taxon>
        <taxon>Aspergillus</taxon>
        <taxon>Aspergillus subgen. Fumigati</taxon>
    </lineage>
</organism>
<dbReference type="VEuPathDB" id="FungiDB:CDV56_107392"/>
<sequence>MGWVLLAGMIIMSGILQCYLSLAFLVAIPATGLVVSVLFGSRPRRLLVDGHSSYNRLVLVTKHMNHMDWTVFYGESTIVNSLLNRPLEHTGATVPPLAASWLRVMLRILILGQWGLVIAVAALQEWDAFFITFWLVFCILSHAYILPPSAGAKDWMRFNARIQIERFGTQVSSRRALLNTIVALNPDSFAWSPSKQQEDRTKLDRGGMRWVDPVLAPSDSRSQWEEATRRAMNEAAERYSNAELASSVWHEKKGDVLSAKWNSDYPSGSRNYWKPFILEGIHMAAKIRQEAAVPGRTVRTETG</sequence>
<protein>
    <submittedName>
        <fullName evidence="2">Uncharacterized protein</fullName>
    </submittedName>
</protein>
<feature type="transmembrane region" description="Helical" evidence="1">
    <location>
        <begin position="104"/>
        <end position="123"/>
    </location>
</feature>
<keyword evidence="1" id="KW-1133">Transmembrane helix</keyword>
<accession>A0A397HVV3</accession>
<keyword evidence="3" id="KW-1185">Reference proteome</keyword>
<dbReference type="AlphaFoldDB" id="A0A397HVV3"/>
<dbReference type="GeneID" id="38129366"/>
<dbReference type="Proteomes" id="UP000215305">
    <property type="component" value="Unassembled WGS sequence"/>
</dbReference>
<keyword evidence="1" id="KW-0812">Transmembrane</keyword>
<dbReference type="STRING" id="41047.A0A397HVV3"/>
<dbReference type="OrthoDB" id="3527261at2759"/>
<evidence type="ECO:0000256" key="1">
    <source>
        <dbReference type="SAM" id="Phobius"/>
    </source>
</evidence>
<comment type="caution">
    <text evidence="2">The sequence shown here is derived from an EMBL/GenBank/DDBJ whole genome shotgun (WGS) entry which is preliminary data.</text>
</comment>
<gene>
    <name evidence="2" type="ORF">CDV56_107392</name>
</gene>
<dbReference type="RefSeq" id="XP_026618494.1">
    <property type="nucleotide sequence ID" value="XM_026761011.1"/>
</dbReference>
<evidence type="ECO:0000313" key="3">
    <source>
        <dbReference type="Proteomes" id="UP000215305"/>
    </source>
</evidence>
<reference evidence="2" key="1">
    <citation type="submission" date="2018-08" db="EMBL/GenBank/DDBJ databases">
        <title>Draft genome sequence of azole-resistant Aspergillus thermomutatus (Neosartorya pseudofischeri) strain HMR AF 39, isolated from a human nasal aspirate.</title>
        <authorList>
            <person name="Parent-Michaud M."/>
            <person name="Dufresne P.J."/>
            <person name="Fournier E."/>
            <person name="Martineau C."/>
            <person name="Moreira S."/>
            <person name="Perkins V."/>
            <person name="De Repentigny L."/>
            <person name="Dufresne S.F."/>
        </authorList>
    </citation>
    <scope>NUCLEOTIDE SEQUENCE [LARGE SCALE GENOMIC DNA]</scope>
    <source>
        <strain evidence="2">HMR AF 39</strain>
    </source>
</reference>